<dbReference type="PANTHER" id="PTHR33929">
    <property type="entry name" value="MEMBRANE-ASSOCIATED KINASE REGULATOR 2-RELATED"/>
    <property type="match status" value="1"/>
</dbReference>
<feature type="region of interest" description="Disordered" evidence="1">
    <location>
        <begin position="249"/>
        <end position="283"/>
    </location>
</feature>
<protein>
    <recommendedName>
        <fullName evidence="4">Membrane-associated kinase regulator 2</fullName>
    </recommendedName>
</protein>
<accession>A0AAN7M1A6</accession>
<dbReference type="GO" id="GO:0005886">
    <property type="term" value="C:plasma membrane"/>
    <property type="evidence" value="ECO:0007669"/>
    <property type="project" value="InterPro"/>
</dbReference>
<feature type="compositionally biased region" description="Polar residues" evidence="1">
    <location>
        <begin position="199"/>
        <end position="209"/>
    </location>
</feature>
<feature type="region of interest" description="Disordered" evidence="1">
    <location>
        <begin position="120"/>
        <end position="143"/>
    </location>
</feature>
<evidence type="ECO:0000313" key="2">
    <source>
        <dbReference type="EMBL" id="KAK4797115.1"/>
    </source>
</evidence>
<evidence type="ECO:0008006" key="4">
    <source>
        <dbReference type="Google" id="ProtNLM"/>
    </source>
</evidence>
<sequence>MEAFSLLRYWRGAGSVGGSEAACTARTSCTTIVTSAACDDLTDSDTDNDEDDGPFFDLEFSVQDGGCREEEKGDEVFEVCDYGGGEFNFTLSSSSSSSASGHGLDGSSCDDDLFLKGHLIPLPPGSSTEPVNPDSKSHLPVAPTKSATKLRVFMLGLKKSKLEQQREIEKPEKSVEEVPIMSLFTRVHNSSKSQKKQSAEASPNETAGNSAERISFSKEAVQRYLRKVKPLYVRVSKRYGEKLKFSPTGQIGAARKSQGEKQKTPGDTAVGDGVKEQMSRQGDMLTGLREICKHLGKSRSASSAAAVTPSGFSSSRRDDSLQQQQDGIQSAILHCKRSFNASRG</sequence>
<feature type="region of interest" description="Disordered" evidence="1">
    <location>
        <begin position="186"/>
        <end position="213"/>
    </location>
</feature>
<dbReference type="AlphaFoldDB" id="A0AAN7M1A6"/>
<gene>
    <name evidence="2" type="ORF">SAY86_029441</name>
</gene>
<organism evidence="2 3">
    <name type="scientific">Trapa natans</name>
    <name type="common">Water chestnut</name>
    <dbReference type="NCBI Taxonomy" id="22666"/>
    <lineage>
        <taxon>Eukaryota</taxon>
        <taxon>Viridiplantae</taxon>
        <taxon>Streptophyta</taxon>
        <taxon>Embryophyta</taxon>
        <taxon>Tracheophyta</taxon>
        <taxon>Spermatophyta</taxon>
        <taxon>Magnoliopsida</taxon>
        <taxon>eudicotyledons</taxon>
        <taxon>Gunneridae</taxon>
        <taxon>Pentapetalae</taxon>
        <taxon>rosids</taxon>
        <taxon>malvids</taxon>
        <taxon>Myrtales</taxon>
        <taxon>Lythraceae</taxon>
        <taxon>Trapa</taxon>
    </lineage>
</organism>
<feature type="region of interest" description="Disordered" evidence="1">
    <location>
        <begin position="296"/>
        <end position="334"/>
    </location>
</feature>
<evidence type="ECO:0000256" key="1">
    <source>
        <dbReference type="SAM" id="MobiDB-lite"/>
    </source>
</evidence>
<proteinExistence type="predicted"/>
<dbReference type="PANTHER" id="PTHR33929:SF1">
    <property type="entry name" value="MEMBRANE-ASSOCIATED KINASE REGULATOR 2-RELATED"/>
    <property type="match status" value="1"/>
</dbReference>
<comment type="caution">
    <text evidence="2">The sequence shown here is derived from an EMBL/GenBank/DDBJ whole genome shotgun (WGS) entry which is preliminary data.</text>
</comment>
<dbReference type="EMBL" id="JAXQNO010000006">
    <property type="protein sequence ID" value="KAK4797115.1"/>
    <property type="molecule type" value="Genomic_DNA"/>
</dbReference>
<dbReference type="Proteomes" id="UP001346149">
    <property type="component" value="Unassembled WGS sequence"/>
</dbReference>
<reference evidence="2 3" key="1">
    <citation type="journal article" date="2023" name="Hortic Res">
        <title>Pangenome of water caltrop reveals structural variations and asymmetric subgenome divergence after allopolyploidization.</title>
        <authorList>
            <person name="Zhang X."/>
            <person name="Chen Y."/>
            <person name="Wang L."/>
            <person name="Yuan Y."/>
            <person name="Fang M."/>
            <person name="Shi L."/>
            <person name="Lu R."/>
            <person name="Comes H.P."/>
            <person name="Ma Y."/>
            <person name="Chen Y."/>
            <person name="Huang G."/>
            <person name="Zhou Y."/>
            <person name="Zheng Z."/>
            <person name="Qiu Y."/>
        </authorList>
    </citation>
    <scope>NUCLEOTIDE SEQUENCE [LARGE SCALE GENOMIC DNA]</scope>
    <source>
        <strain evidence="2">F231</strain>
    </source>
</reference>
<name>A0AAN7M1A6_TRANT</name>
<dbReference type="InterPro" id="IPR039619">
    <property type="entry name" value="MAKR2/5"/>
</dbReference>
<keyword evidence="3" id="KW-1185">Reference proteome</keyword>
<evidence type="ECO:0000313" key="3">
    <source>
        <dbReference type="Proteomes" id="UP001346149"/>
    </source>
</evidence>